<evidence type="ECO:0000313" key="2">
    <source>
        <dbReference type="Proteomes" id="UP001365542"/>
    </source>
</evidence>
<name>A0AAV9XAC5_9PEZI</name>
<keyword evidence="2" id="KW-1185">Reference proteome</keyword>
<comment type="caution">
    <text evidence="1">The sequence shown here is derived from an EMBL/GenBank/DDBJ whole genome shotgun (WGS) entry which is preliminary data.</text>
</comment>
<dbReference type="Proteomes" id="UP001365542">
    <property type="component" value="Unassembled WGS sequence"/>
</dbReference>
<gene>
    <name evidence="1" type="ORF">TWF694_010289</name>
</gene>
<accession>A0AAV9XAC5</accession>
<proteinExistence type="predicted"/>
<organism evidence="1 2">
    <name type="scientific">Orbilia ellipsospora</name>
    <dbReference type="NCBI Taxonomy" id="2528407"/>
    <lineage>
        <taxon>Eukaryota</taxon>
        <taxon>Fungi</taxon>
        <taxon>Dikarya</taxon>
        <taxon>Ascomycota</taxon>
        <taxon>Pezizomycotina</taxon>
        <taxon>Orbiliomycetes</taxon>
        <taxon>Orbiliales</taxon>
        <taxon>Orbiliaceae</taxon>
        <taxon>Orbilia</taxon>
    </lineage>
</organism>
<sequence length="121" mass="13889">MLRFEYSFWAGFVQIKYSEKSIGGEVSSIIHVRRQLVDKEAIIGLCINSGGAAQILTLRNLSGAWALSITKGSTLNPEITELLCWQMRVLRHYFVIRYAQIQIFTDFLRQFRTAWSSEKGL</sequence>
<evidence type="ECO:0000313" key="1">
    <source>
        <dbReference type="EMBL" id="KAK6538714.1"/>
    </source>
</evidence>
<dbReference type="EMBL" id="JAVHJO010000007">
    <property type="protein sequence ID" value="KAK6538714.1"/>
    <property type="molecule type" value="Genomic_DNA"/>
</dbReference>
<dbReference type="AlphaFoldDB" id="A0AAV9XAC5"/>
<protein>
    <submittedName>
        <fullName evidence="1">Uncharacterized protein</fullName>
    </submittedName>
</protein>
<reference evidence="1 2" key="1">
    <citation type="submission" date="2019-10" db="EMBL/GenBank/DDBJ databases">
        <authorList>
            <person name="Palmer J.M."/>
        </authorList>
    </citation>
    <scope>NUCLEOTIDE SEQUENCE [LARGE SCALE GENOMIC DNA]</scope>
    <source>
        <strain evidence="1 2">TWF694</strain>
    </source>
</reference>